<keyword evidence="1" id="KW-1133">Transmembrane helix</keyword>
<dbReference type="AlphaFoldDB" id="A0A1T5IX04"/>
<keyword evidence="1" id="KW-0812">Transmembrane</keyword>
<keyword evidence="1" id="KW-0472">Membrane</keyword>
<reference evidence="2 3" key="1">
    <citation type="submission" date="2017-02" db="EMBL/GenBank/DDBJ databases">
        <authorList>
            <person name="Peterson S.W."/>
        </authorList>
    </citation>
    <scope>NUCLEOTIDE SEQUENCE [LARGE SCALE GENOMIC DNA]</scope>
    <source>
        <strain evidence="2 3">DSM 25262</strain>
    </source>
</reference>
<evidence type="ECO:0000313" key="2">
    <source>
        <dbReference type="EMBL" id="SKC43717.1"/>
    </source>
</evidence>
<gene>
    <name evidence="2" type="ORF">SAMN05660236_0497</name>
</gene>
<dbReference type="EMBL" id="FUZU01000001">
    <property type="protein sequence ID" value="SKC43717.1"/>
    <property type="molecule type" value="Genomic_DNA"/>
</dbReference>
<organism evidence="2 3">
    <name type="scientific">Ohtaekwangia koreensis</name>
    <dbReference type="NCBI Taxonomy" id="688867"/>
    <lineage>
        <taxon>Bacteria</taxon>
        <taxon>Pseudomonadati</taxon>
        <taxon>Bacteroidota</taxon>
        <taxon>Cytophagia</taxon>
        <taxon>Cytophagales</taxon>
        <taxon>Fulvivirgaceae</taxon>
        <taxon>Ohtaekwangia</taxon>
    </lineage>
</organism>
<evidence type="ECO:0000256" key="1">
    <source>
        <dbReference type="SAM" id="Phobius"/>
    </source>
</evidence>
<protein>
    <recommendedName>
        <fullName evidence="4">Cbb3-type cytochrome oxidase component FixQ</fullName>
    </recommendedName>
</protein>
<name>A0A1T5IX04_9BACT</name>
<dbReference type="STRING" id="688867.SAMN05660236_0497"/>
<proteinExistence type="predicted"/>
<dbReference type="Proteomes" id="UP000190961">
    <property type="component" value="Unassembled WGS sequence"/>
</dbReference>
<evidence type="ECO:0008006" key="4">
    <source>
        <dbReference type="Google" id="ProtNLM"/>
    </source>
</evidence>
<dbReference type="RefSeq" id="WP_079685117.1">
    <property type="nucleotide sequence ID" value="NZ_FUZU01000001.1"/>
</dbReference>
<evidence type="ECO:0000313" key="3">
    <source>
        <dbReference type="Proteomes" id="UP000190961"/>
    </source>
</evidence>
<keyword evidence="3" id="KW-1185">Reference proteome</keyword>
<accession>A0A1T5IX04</accession>
<feature type="transmembrane region" description="Helical" evidence="1">
    <location>
        <begin position="12"/>
        <end position="35"/>
    </location>
</feature>
<sequence>MYKNVLQSIENIAIWPIISFVIFFVFFLCLLLWVFTTDKKFIDKMKSMPMDDSSLKEENLNIKL</sequence>